<accession>A0A7U6FS74</accession>
<dbReference type="Proteomes" id="UP000256923">
    <property type="component" value="Chromosome 1"/>
</dbReference>
<proteinExistence type="predicted"/>
<dbReference type="RefSeq" id="WP_116285170.1">
    <property type="nucleotide sequence ID" value="NZ_CP034672.1"/>
</dbReference>
<dbReference type="EMBL" id="CP034672">
    <property type="protein sequence ID" value="AZS26352.1"/>
    <property type="molecule type" value="Genomic_DNA"/>
</dbReference>
<protein>
    <submittedName>
        <fullName evidence="1">Uncharacterized protein</fullName>
    </submittedName>
</protein>
<reference evidence="1 2" key="1">
    <citation type="submission" date="2018-12" db="EMBL/GenBank/DDBJ databases">
        <title>Characterization and Draft Genome of Vibrio anguillarum J360 Marine Pathogen Isolated from an Outbreak in Lumpfish (Cyclopterus lumpus).</title>
        <authorList>
            <person name="Vasquez J.I."/>
            <person name="Cao T."/>
            <person name="Chakraborty S."/>
            <person name="Gnanagobal H."/>
            <person name="Wescot J."/>
            <person name="Boyce D."/>
            <person name="Santander J."/>
        </authorList>
    </citation>
    <scope>NUCLEOTIDE SEQUENCE [LARGE SCALE GENOMIC DNA]</scope>
    <source>
        <strain evidence="1 2">J360</strain>
    </source>
</reference>
<evidence type="ECO:0000313" key="1">
    <source>
        <dbReference type="EMBL" id="AZS26352.1"/>
    </source>
</evidence>
<organism evidence="1 2">
    <name type="scientific">Vibrio anguillarum</name>
    <name type="common">Listonella anguillarum</name>
    <dbReference type="NCBI Taxonomy" id="55601"/>
    <lineage>
        <taxon>Bacteria</taxon>
        <taxon>Pseudomonadati</taxon>
        <taxon>Pseudomonadota</taxon>
        <taxon>Gammaproteobacteria</taxon>
        <taxon>Vibrionales</taxon>
        <taxon>Vibrionaceae</taxon>
        <taxon>Vibrio</taxon>
    </lineage>
</organism>
<gene>
    <name evidence="1" type="ORF">DYL72_15720</name>
</gene>
<name>A0A7U6FS74_VIBAN</name>
<evidence type="ECO:0000313" key="2">
    <source>
        <dbReference type="Proteomes" id="UP000256923"/>
    </source>
</evidence>
<dbReference type="AlphaFoldDB" id="A0A7U6FS74"/>
<sequence>MTKFMTVVIKYEEGAELPKKLTKAFAENGQFEDAEITAISLEDEISRVEELEQNALDAAL</sequence>